<evidence type="ECO:0000256" key="1">
    <source>
        <dbReference type="ARBA" id="ARBA00022723"/>
    </source>
</evidence>
<evidence type="ECO:0000313" key="12">
    <source>
        <dbReference type="Proteomes" id="UP001515500"/>
    </source>
</evidence>
<keyword evidence="6 9" id="KW-0804">Transcription</keyword>
<dbReference type="GO" id="GO:0003700">
    <property type="term" value="F:DNA-binding transcription factor activity"/>
    <property type="evidence" value="ECO:0007669"/>
    <property type="project" value="UniProtKB-UniRule"/>
</dbReference>
<keyword evidence="1 9" id="KW-0479">Metal-binding</keyword>
<dbReference type="PROSITE" id="PS50884">
    <property type="entry name" value="ZF_DOF_2"/>
    <property type="match status" value="1"/>
</dbReference>
<dbReference type="GO" id="GO:0005634">
    <property type="term" value="C:nucleus"/>
    <property type="evidence" value="ECO:0007669"/>
    <property type="project" value="UniProtKB-SubCell"/>
</dbReference>
<proteinExistence type="predicted"/>
<evidence type="ECO:0000313" key="13">
    <source>
        <dbReference type="RefSeq" id="XP_039137579.1"/>
    </source>
</evidence>
<evidence type="ECO:0000256" key="8">
    <source>
        <dbReference type="PROSITE-ProRule" id="PRU00071"/>
    </source>
</evidence>
<protein>
    <recommendedName>
        <fullName evidence="9">Dof zinc finger protein</fullName>
    </recommendedName>
</protein>
<feature type="compositionally biased region" description="Low complexity" evidence="10">
    <location>
        <begin position="98"/>
        <end position="110"/>
    </location>
</feature>
<evidence type="ECO:0000256" key="9">
    <source>
        <dbReference type="RuleBase" id="RU369094"/>
    </source>
</evidence>
<evidence type="ECO:0000256" key="10">
    <source>
        <dbReference type="SAM" id="MobiDB-lite"/>
    </source>
</evidence>
<dbReference type="PANTHER" id="PTHR31992">
    <property type="entry name" value="DOF ZINC FINGER PROTEIN DOF1.4-RELATED"/>
    <property type="match status" value="1"/>
</dbReference>
<dbReference type="Pfam" id="PF02701">
    <property type="entry name" value="Zn_ribbon_Dof"/>
    <property type="match status" value="1"/>
</dbReference>
<evidence type="ECO:0000256" key="3">
    <source>
        <dbReference type="ARBA" id="ARBA00022833"/>
    </source>
</evidence>
<keyword evidence="4 9" id="KW-0805">Transcription regulation</keyword>
<evidence type="ECO:0000256" key="4">
    <source>
        <dbReference type="ARBA" id="ARBA00023015"/>
    </source>
</evidence>
<dbReference type="Proteomes" id="UP001515500">
    <property type="component" value="Chromosome 14"/>
</dbReference>
<evidence type="ECO:0000256" key="5">
    <source>
        <dbReference type="ARBA" id="ARBA00023125"/>
    </source>
</evidence>
<evidence type="ECO:0000256" key="6">
    <source>
        <dbReference type="ARBA" id="ARBA00023163"/>
    </source>
</evidence>
<organism evidence="12 13">
    <name type="scientific">Dioscorea cayennensis subsp. rotundata</name>
    <name type="common">White Guinea yam</name>
    <name type="synonym">Dioscorea rotundata</name>
    <dbReference type="NCBI Taxonomy" id="55577"/>
    <lineage>
        <taxon>Eukaryota</taxon>
        <taxon>Viridiplantae</taxon>
        <taxon>Streptophyta</taxon>
        <taxon>Embryophyta</taxon>
        <taxon>Tracheophyta</taxon>
        <taxon>Spermatophyta</taxon>
        <taxon>Magnoliopsida</taxon>
        <taxon>Liliopsida</taxon>
        <taxon>Dioscoreales</taxon>
        <taxon>Dioscoreaceae</taxon>
        <taxon>Dioscorea</taxon>
    </lineage>
</organism>
<dbReference type="GO" id="GO:0008270">
    <property type="term" value="F:zinc ion binding"/>
    <property type="evidence" value="ECO:0007669"/>
    <property type="project" value="UniProtKB-KW"/>
</dbReference>
<comment type="function">
    <text evidence="9">Transcription factor that binds specifically to a 5'-AA[AG]G-3' consensus core sequence.</text>
</comment>
<sequence length="231" mass="25542">MGLNSKQAIPDNIHWSQSLLKNINPVGNQVKKQKQQQEQQGLACPRCQSTNTKFCYFNNYNKSQPRHFCKACRRHWTNGGTLRNVPVGGGRKNKRSKTTTTSSTNTSNTNSKDERLVPSFQQQQQQQQQQQLGTENFFGSIYSNVLAHNLQPLESNGMAMGFDNFTVDPFLGVSLYDCTGLGGEWQALQMRSGMDHSACVFPGGCWSNGGTTSACLDDDPLLAGFVPSADH</sequence>
<name>A0AB40CH23_DIOCR</name>
<keyword evidence="7 8" id="KW-0539">Nucleus</keyword>
<accession>A0AB40CH23</accession>
<keyword evidence="3 9" id="KW-0862">Zinc</keyword>
<dbReference type="InterPro" id="IPR045174">
    <property type="entry name" value="Dof"/>
</dbReference>
<dbReference type="AlphaFoldDB" id="A0AB40CH23"/>
<reference evidence="13" key="1">
    <citation type="submission" date="2025-08" db="UniProtKB">
        <authorList>
            <consortium name="RefSeq"/>
        </authorList>
    </citation>
    <scope>IDENTIFICATION</scope>
</reference>
<keyword evidence="12" id="KW-1185">Reference proteome</keyword>
<dbReference type="GO" id="GO:0003677">
    <property type="term" value="F:DNA binding"/>
    <property type="evidence" value="ECO:0007669"/>
    <property type="project" value="UniProtKB-UniRule"/>
</dbReference>
<gene>
    <name evidence="13" type="primary">LOC120275143</name>
</gene>
<dbReference type="RefSeq" id="XP_039137579.1">
    <property type="nucleotide sequence ID" value="XM_039281645.1"/>
</dbReference>
<evidence type="ECO:0000256" key="2">
    <source>
        <dbReference type="ARBA" id="ARBA00022771"/>
    </source>
</evidence>
<dbReference type="GeneID" id="120275143"/>
<comment type="subcellular location">
    <subcellularLocation>
        <location evidence="8 9">Nucleus</location>
    </subcellularLocation>
</comment>
<evidence type="ECO:0000256" key="7">
    <source>
        <dbReference type="ARBA" id="ARBA00023242"/>
    </source>
</evidence>
<evidence type="ECO:0000259" key="11">
    <source>
        <dbReference type="PROSITE" id="PS50884"/>
    </source>
</evidence>
<keyword evidence="5 8" id="KW-0238">DNA-binding</keyword>
<keyword evidence="2 8" id="KW-0863">Zinc-finger</keyword>
<feature type="domain" description="Dof-type" evidence="11">
    <location>
        <begin position="42"/>
        <end position="96"/>
    </location>
</feature>
<feature type="region of interest" description="Disordered" evidence="10">
    <location>
        <begin position="80"/>
        <end position="129"/>
    </location>
</feature>
<dbReference type="PROSITE" id="PS01361">
    <property type="entry name" value="ZF_DOF_1"/>
    <property type="match status" value="1"/>
</dbReference>
<dbReference type="PANTHER" id="PTHR31992:SF97">
    <property type="entry name" value="DOF ZINC FINGER PROTEIN"/>
    <property type="match status" value="1"/>
</dbReference>
<dbReference type="InterPro" id="IPR003851">
    <property type="entry name" value="Znf_Dof"/>
</dbReference>